<keyword evidence="7" id="KW-1003">Cell membrane</keyword>
<evidence type="ECO:0000256" key="1">
    <source>
        <dbReference type="ARBA" id="ARBA00004141"/>
    </source>
</evidence>
<dbReference type="PANTHER" id="PTHR30371">
    <property type="entry name" value="SEC-INDEPENDENT PROTEIN TRANSLOCASE PROTEIN TATC"/>
    <property type="match status" value="1"/>
</dbReference>
<dbReference type="GO" id="GO:0043953">
    <property type="term" value="P:protein transport by the Tat complex"/>
    <property type="evidence" value="ECO:0007669"/>
    <property type="project" value="UniProtKB-UniRule"/>
</dbReference>
<accession>A0A9W6H2A1</accession>
<evidence type="ECO:0000256" key="7">
    <source>
        <dbReference type="HAMAP-Rule" id="MF_00902"/>
    </source>
</evidence>
<comment type="function">
    <text evidence="7">Part of the twin-arginine translocation (Tat) system that transports large folded proteins containing a characteristic twin-arginine motif in their signal peptide across membranes. Together with TatB, TatC is part of a receptor directly interacting with Tat signal peptides.</text>
</comment>
<dbReference type="GO" id="GO:0009977">
    <property type="term" value="F:proton motive force dependent protein transmembrane transporter activity"/>
    <property type="evidence" value="ECO:0007669"/>
    <property type="project" value="TreeGrafter"/>
</dbReference>
<dbReference type="Pfam" id="PF00902">
    <property type="entry name" value="TatC"/>
    <property type="match status" value="1"/>
</dbReference>
<reference evidence="8" key="2">
    <citation type="submission" date="2023-01" db="EMBL/GenBank/DDBJ databases">
        <authorList>
            <person name="Sun Q."/>
            <person name="Evtushenko L."/>
        </authorList>
    </citation>
    <scope>NUCLEOTIDE SEQUENCE</scope>
    <source>
        <strain evidence="8">VKM Ac-1020</strain>
    </source>
</reference>
<dbReference type="HAMAP" id="MF_00902">
    <property type="entry name" value="TatC"/>
    <property type="match status" value="1"/>
</dbReference>
<evidence type="ECO:0000256" key="5">
    <source>
        <dbReference type="ARBA" id="ARBA00023010"/>
    </source>
</evidence>
<dbReference type="AlphaFoldDB" id="A0A9W6H2A1"/>
<dbReference type="InterPro" id="IPR002033">
    <property type="entry name" value="TatC"/>
</dbReference>
<dbReference type="GO" id="GO:0033281">
    <property type="term" value="C:TAT protein transport complex"/>
    <property type="evidence" value="ECO:0007669"/>
    <property type="project" value="UniProtKB-UniRule"/>
</dbReference>
<evidence type="ECO:0000256" key="6">
    <source>
        <dbReference type="ARBA" id="ARBA00023136"/>
    </source>
</evidence>
<reference evidence="8" key="1">
    <citation type="journal article" date="2014" name="Int. J. Syst. Evol. Microbiol.">
        <title>Complete genome sequence of Corynebacterium casei LMG S-19264T (=DSM 44701T), isolated from a smear-ripened cheese.</title>
        <authorList>
            <consortium name="US DOE Joint Genome Institute (JGI-PGF)"/>
            <person name="Walter F."/>
            <person name="Albersmeier A."/>
            <person name="Kalinowski J."/>
            <person name="Ruckert C."/>
        </authorList>
    </citation>
    <scope>NUCLEOTIDE SEQUENCE</scope>
    <source>
        <strain evidence="8">VKM Ac-1020</strain>
    </source>
</reference>
<keyword evidence="3 7" id="KW-0653">Protein transport</keyword>
<dbReference type="EMBL" id="BSEJ01000003">
    <property type="protein sequence ID" value="GLJ60948.1"/>
    <property type="molecule type" value="Genomic_DNA"/>
</dbReference>
<proteinExistence type="inferred from homology"/>
<dbReference type="PANTHER" id="PTHR30371:SF0">
    <property type="entry name" value="SEC-INDEPENDENT PROTEIN TRANSLOCASE PROTEIN TATC, CHLOROPLASTIC-RELATED"/>
    <property type="match status" value="1"/>
</dbReference>
<dbReference type="PRINTS" id="PR01840">
    <property type="entry name" value="TATCFAMILY"/>
</dbReference>
<dbReference type="RefSeq" id="WP_271172657.1">
    <property type="nucleotide sequence ID" value="NZ_BSEJ01000003.1"/>
</dbReference>
<evidence type="ECO:0000313" key="9">
    <source>
        <dbReference type="Proteomes" id="UP001142462"/>
    </source>
</evidence>
<evidence type="ECO:0000256" key="2">
    <source>
        <dbReference type="ARBA" id="ARBA00022692"/>
    </source>
</evidence>
<keyword evidence="6 7" id="KW-0472">Membrane</keyword>
<keyword evidence="7" id="KW-0813">Transport</keyword>
<feature type="transmembrane region" description="Helical" evidence="7">
    <location>
        <begin position="112"/>
        <end position="134"/>
    </location>
</feature>
<dbReference type="Proteomes" id="UP001142462">
    <property type="component" value="Unassembled WGS sequence"/>
</dbReference>
<gene>
    <name evidence="8" type="primary">tatC_2</name>
    <name evidence="7" type="synonym">tatC</name>
    <name evidence="8" type="ORF">GCM10017576_10770</name>
</gene>
<evidence type="ECO:0000256" key="3">
    <source>
        <dbReference type="ARBA" id="ARBA00022927"/>
    </source>
</evidence>
<keyword evidence="2 7" id="KW-0812">Transmembrane</keyword>
<name>A0A9W6H2A1_9MICO</name>
<dbReference type="NCBIfam" id="TIGR00945">
    <property type="entry name" value="tatC"/>
    <property type="match status" value="1"/>
</dbReference>
<comment type="similarity">
    <text evidence="7">Belongs to the TatC family.</text>
</comment>
<keyword evidence="5 7" id="KW-0811">Translocation</keyword>
<organism evidence="8 9">
    <name type="scientific">Microbacterium barkeri</name>
    <dbReference type="NCBI Taxonomy" id="33917"/>
    <lineage>
        <taxon>Bacteria</taxon>
        <taxon>Bacillati</taxon>
        <taxon>Actinomycetota</taxon>
        <taxon>Actinomycetes</taxon>
        <taxon>Micrococcales</taxon>
        <taxon>Microbacteriaceae</taxon>
        <taxon>Microbacterium</taxon>
    </lineage>
</organism>
<dbReference type="GO" id="GO:0065002">
    <property type="term" value="P:intracellular protein transmembrane transport"/>
    <property type="evidence" value="ECO:0007669"/>
    <property type="project" value="TreeGrafter"/>
</dbReference>
<comment type="subcellular location">
    <subcellularLocation>
        <location evidence="7">Cell membrane</location>
        <topology evidence="7">Multi-pass membrane protein</topology>
    </subcellularLocation>
    <subcellularLocation>
        <location evidence="1">Membrane</location>
        <topology evidence="1">Multi-pass membrane protein</topology>
    </subcellularLocation>
</comment>
<protein>
    <recommendedName>
        <fullName evidence="7">Sec-independent protein translocase protein TatC</fullName>
    </recommendedName>
</protein>
<sequence>MTAATVARGRMPLAQHLGEARRRAVRASVALVVGAILGYVLSDQILDILRTPVAALAESRDAALNYDSVTGAFDLRLKIALFAGVVLSSPVWLYELFAFLSPGLTRREKAYTFGFLGAAAPLFAAGCFMGFSVFPHMVELLAGFASEEDSTILLASHYFDFVMKIIVATGVAFVLPVFIVMFNLLGVLSARTIAKSWRICIVAIMTFSAMVTPSADVLSMFLIAIPMCALFAAAYLVAYLHDRRVARRIARLETAPVPVTA</sequence>
<feature type="transmembrane region" description="Helical" evidence="7">
    <location>
        <begin position="197"/>
        <end position="215"/>
    </location>
</feature>
<evidence type="ECO:0000313" key="8">
    <source>
        <dbReference type="EMBL" id="GLJ60948.1"/>
    </source>
</evidence>
<keyword evidence="9" id="KW-1185">Reference proteome</keyword>
<feature type="transmembrane region" description="Helical" evidence="7">
    <location>
        <begin position="79"/>
        <end position="100"/>
    </location>
</feature>
<evidence type="ECO:0000256" key="4">
    <source>
        <dbReference type="ARBA" id="ARBA00022989"/>
    </source>
</evidence>
<feature type="transmembrane region" description="Helical" evidence="7">
    <location>
        <begin position="161"/>
        <end position="185"/>
    </location>
</feature>
<feature type="transmembrane region" description="Helical" evidence="7">
    <location>
        <begin position="24"/>
        <end position="42"/>
    </location>
</feature>
<feature type="transmembrane region" description="Helical" evidence="7">
    <location>
        <begin position="221"/>
        <end position="241"/>
    </location>
</feature>
<comment type="caution">
    <text evidence="8">The sequence shown here is derived from an EMBL/GenBank/DDBJ whole genome shotgun (WGS) entry which is preliminary data.</text>
</comment>
<comment type="subunit">
    <text evidence="7">The Tat system comprises two distinct complexes: a TatABC complex, containing multiple copies of TatA, TatB and TatC subunits, and a separate TatA complex, containing only TatA subunits. Substrates initially bind to the TatABC complex, which probably triggers association of the separate TatA complex to form the active translocon.</text>
</comment>
<keyword evidence="4 7" id="KW-1133">Transmembrane helix</keyword>